<dbReference type="Proteomes" id="UP001152607">
    <property type="component" value="Unassembled WGS sequence"/>
</dbReference>
<keyword evidence="2" id="KW-1185">Reference proteome</keyword>
<accession>A0A9W4XHX9</accession>
<reference evidence="1" key="1">
    <citation type="submission" date="2023-01" db="EMBL/GenBank/DDBJ databases">
        <authorList>
            <person name="Van Ghelder C."/>
            <person name="Rancurel C."/>
        </authorList>
    </citation>
    <scope>NUCLEOTIDE SEQUENCE</scope>
    <source>
        <strain evidence="1">CNCM I-4278</strain>
    </source>
</reference>
<sequence>MTRSHQIARHWGAQSTGVKSDGFTRLPLIHTVRIALGRNMVESFEVHMYTSAPKSHTRAYCRCFNGGRQGESRRTCTNEFQFMPDTVLTLHTCSVVPLICDAPRVFGPKQTDA</sequence>
<dbReference type="EMBL" id="CAOQHR010000003">
    <property type="protein sequence ID" value="CAI6332584.1"/>
    <property type="molecule type" value="Genomic_DNA"/>
</dbReference>
<name>A0A9W4XHX9_9PLEO</name>
<gene>
    <name evidence="1" type="ORF">PDIGIT_LOCUS5609</name>
</gene>
<protein>
    <submittedName>
        <fullName evidence="1">Uncharacterized protein</fullName>
    </submittedName>
</protein>
<organism evidence="1 2">
    <name type="scientific">Periconia digitata</name>
    <dbReference type="NCBI Taxonomy" id="1303443"/>
    <lineage>
        <taxon>Eukaryota</taxon>
        <taxon>Fungi</taxon>
        <taxon>Dikarya</taxon>
        <taxon>Ascomycota</taxon>
        <taxon>Pezizomycotina</taxon>
        <taxon>Dothideomycetes</taxon>
        <taxon>Pleosporomycetidae</taxon>
        <taxon>Pleosporales</taxon>
        <taxon>Massarineae</taxon>
        <taxon>Periconiaceae</taxon>
        <taxon>Periconia</taxon>
    </lineage>
</organism>
<evidence type="ECO:0000313" key="2">
    <source>
        <dbReference type="Proteomes" id="UP001152607"/>
    </source>
</evidence>
<proteinExistence type="predicted"/>
<comment type="caution">
    <text evidence="1">The sequence shown here is derived from an EMBL/GenBank/DDBJ whole genome shotgun (WGS) entry which is preliminary data.</text>
</comment>
<dbReference type="AlphaFoldDB" id="A0A9W4XHX9"/>
<evidence type="ECO:0000313" key="1">
    <source>
        <dbReference type="EMBL" id="CAI6332584.1"/>
    </source>
</evidence>